<dbReference type="InterPro" id="IPR007197">
    <property type="entry name" value="rSAM"/>
</dbReference>
<evidence type="ECO:0000256" key="2">
    <source>
        <dbReference type="ARBA" id="ARBA00022723"/>
    </source>
</evidence>
<organism evidence="6 7">
    <name type="scientific">candidate division CSSED10-310 bacterium</name>
    <dbReference type="NCBI Taxonomy" id="2855610"/>
    <lineage>
        <taxon>Bacteria</taxon>
        <taxon>Bacteria division CSSED10-310</taxon>
    </lineage>
</organism>
<evidence type="ECO:0000256" key="4">
    <source>
        <dbReference type="ARBA" id="ARBA00023014"/>
    </source>
</evidence>
<comment type="caution">
    <text evidence="6">The sequence shown here is derived from an EMBL/GenBank/DDBJ whole genome shotgun (WGS) entry which is preliminary data.</text>
</comment>
<dbReference type="SUPFAM" id="SSF102114">
    <property type="entry name" value="Radical SAM enzymes"/>
    <property type="match status" value="1"/>
</dbReference>
<dbReference type="Gene3D" id="3.20.20.70">
    <property type="entry name" value="Aldolase class I"/>
    <property type="match status" value="1"/>
</dbReference>
<dbReference type="Pfam" id="PF04055">
    <property type="entry name" value="Radical_SAM"/>
    <property type="match status" value="1"/>
</dbReference>
<dbReference type="InterPro" id="IPR013785">
    <property type="entry name" value="Aldolase_TIM"/>
</dbReference>
<gene>
    <name evidence="6" type="ORF">ACFL27_12145</name>
</gene>
<dbReference type="CDD" id="cd01335">
    <property type="entry name" value="Radical_SAM"/>
    <property type="match status" value="1"/>
</dbReference>
<reference evidence="6 7" key="1">
    <citation type="submission" date="2024-09" db="EMBL/GenBank/DDBJ databases">
        <title>Laminarin stimulates single cell rates of sulfate reduction while oxygen inhibits transcriptomic activity in coastal marine sediment.</title>
        <authorList>
            <person name="Lindsay M."/>
            <person name="Orcutt B."/>
            <person name="Emerson D."/>
            <person name="Stepanauskas R."/>
            <person name="D'Angelo T."/>
        </authorList>
    </citation>
    <scope>NUCLEOTIDE SEQUENCE [LARGE SCALE GENOMIC DNA]</scope>
    <source>
        <strain evidence="6">SAG AM-311-K15</strain>
    </source>
</reference>
<dbReference type="PROSITE" id="PS51918">
    <property type="entry name" value="RADICAL_SAM"/>
    <property type="match status" value="1"/>
</dbReference>
<dbReference type="PANTHER" id="PTHR11228:SF7">
    <property type="entry name" value="PQQA PEPTIDE CYCLASE"/>
    <property type="match status" value="1"/>
</dbReference>
<proteinExistence type="predicted"/>
<keyword evidence="4" id="KW-0411">Iron-sulfur</keyword>
<keyword evidence="2" id="KW-0479">Metal-binding</keyword>
<feature type="domain" description="Radical SAM core" evidence="5">
    <location>
        <begin position="37"/>
        <end position="265"/>
    </location>
</feature>
<dbReference type="CDD" id="cd21109">
    <property type="entry name" value="SPASM"/>
    <property type="match status" value="1"/>
</dbReference>
<keyword evidence="3" id="KW-0408">Iron</keyword>
<keyword evidence="1" id="KW-0949">S-adenosyl-L-methionine</keyword>
<evidence type="ECO:0000259" key="5">
    <source>
        <dbReference type="PROSITE" id="PS51918"/>
    </source>
</evidence>
<sequence>MKTKANSFLLRVEGRLNQYRGNVTQAAKKLMLLFGLVPPPFRIQIDITDQCNFSCPTCSKWRETPSQKGLELHEWLAVFNKIGAVPLLREISISGGEPFVHSELLEILRYAKRQDLRIVLISNGWYVTRDVLQQLQTIGVDCLIVSLNSLQASVHDKSRNKPGSHERIMQLVQDWRSLSRTMRLCLEMVVTEANYKELCDLARFVQEQELNGILFQVLAPVEAHYTFSKNRQMPDTLNDWYVSDPSWIKDSELLHNEIIKLVNMQKHGVPILNPPGQLRQFPLYYKEPDLIRKIPCLGTLSRMYIDPFGDIRLCYGYPLIGNILQDDPKTVWKNEQARRIRLDSSECSRLCRMLNNNL</sequence>
<dbReference type="SFLD" id="SFLDG01067">
    <property type="entry name" value="SPASM/twitch_domain_containing"/>
    <property type="match status" value="1"/>
</dbReference>
<dbReference type="Pfam" id="PF13186">
    <property type="entry name" value="SPASM"/>
    <property type="match status" value="1"/>
</dbReference>
<evidence type="ECO:0000313" key="6">
    <source>
        <dbReference type="EMBL" id="MFC1850937.1"/>
    </source>
</evidence>
<accession>A0ABV6YXJ9</accession>
<dbReference type="SFLD" id="SFLDS00029">
    <property type="entry name" value="Radical_SAM"/>
    <property type="match status" value="1"/>
</dbReference>
<dbReference type="InterPro" id="IPR023885">
    <property type="entry name" value="4Fe4S-binding_SPASM_dom"/>
</dbReference>
<dbReference type="InterPro" id="IPR058240">
    <property type="entry name" value="rSAM_sf"/>
</dbReference>
<dbReference type="Proteomes" id="UP001594351">
    <property type="component" value="Unassembled WGS sequence"/>
</dbReference>
<dbReference type="EMBL" id="JBHPBY010000136">
    <property type="protein sequence ID" value="MFC1850937.1"/>
    <property type="molecule type" value="Genomic_DNA"/>
</dbReference>
<dbReference type="InterPro" id="IPR050377">
    <property type="entry name" value="Radical_SAM_PqqE_MftC-like"/>
</dbReference>
<protein>
    <submittedName>
        <fullName evidence="6">Radical SAM/SPASM domain-containing protein</fullName>
    </submittedName>
</protein>
<name>A0ABV6YXJ9_UNCC1</name>
<evidence type="ECO:0000256" key="3">
    <source>
        <dbReference type="ARBA" id="ARBA00023004"/>
    </source>
</evidence>
<dbReference type="PANTHER" id="PTHR11228">
    <property type="entry name" value="RADICAL SAM DOMAIN PROTEIN"/>
    <property type="match status" value="1"/>
</dbReference>
<evidence type="ECO:0000256" key="1">
    <source>
        <dbReference type="ARBA" id="ARBA00022691"/>
    </source>
</evidence>
<evidence type="ECO:0000313" key="7">
    <source>
        <dbReference type="Proteomes" id="UP001594351"/>
    </source>
</evidence>
<keyword evidence="7" id="KW-1185">Reference proteome</keyword>